<name>B8CUN9_SHEPW</name>
<gene>
    <name evidence="1" type="ordered locus">swp_4591</name>
</gene>
<sequence>MIINSATFVLGKNIAITVRSLPLAVYLRHGVADCPLAFASDKPS</sequence>
<keyword evidence="2" id="KW-1185">Reference proteome</keyword>
<protein>
    <submittedName>
        <fullName evidence="1">Uncharacterized protein</fullName>
    </submittedName>
</protein>
<dbReference type="AlphaFoldDB" id="B8CUN9"/>
<proteinExistence type="predicted"/>
<dbReference type="EMBL" id="CP000472">
    <property type="protein sequence ID" value="ACJ31231.1"/>
    <property type="molecule type" value="Genomic_DNA"/>
</dbReference>
<evidence type="ECO:0000313" key="1">
    <source>
        <dbReference type="EMBL" id="ACJ31231.1"/>
    </source>
</evidence>
<organism evidence="1 2">
    <name type="scientific">Shewanella piezotolerans (strain WP3 / JCM 13877)</name>
    <dbReference type="NCBI Taxonomy" id="225849"/>
    <lineage>
        <taxon>Bacteria</taxon>
        <taxon>Pseudomonadati</taxon>
        <taxon>Pseudomonadota</taxon>
        <taxon>Gammaproteobacteria</taxon>
        <taxon>Alteromonadales</taxon>
        <taxon>Shewanellaceae</taxon>
        <taxon>Shewanella</taxon>
    </lineage>
</organism>
<dbReference type="KEGG" id="swp:swp_4591"/>
<reference evidence="1 2" key="1">
    <citation type="journal article" date="2008" name="PLoS ONE">
        <title>Environmental adaptation: genomic analysis of the piezotolerant and psychrotolerant deep-sea iron reducing bacterium Shewanella piezotolerans WP3.</title>
        <authorList>
            <person name="Wang F."/>
            <person name="Wang J."/>
            <person name="Jian H."/>
            <person name="Zhang B."/>
            <person name="Li S."/>
            <person name="Wang F."/>
            <person name="Zeng X."/>
            <person name="Gao L."/>
            <person name="Bartlett D.H."/>
            <person name="Yu J."/>
            <person name="Hu S."/>
            <person name="Xiao X."/>
        </authorList>
    </citation>
    <scope>NUCLEOTIDE SEQUENCE [LARGE SCALE GENOMIC DNA]</scope>
    <source>
        <strain evidence="2">WP3 / JCM 13877</strain>
    </source>
</reference>
<accession>B8CUN9</accession>
<evidence type="ECO:0000313" key="2">
    <source>
        <dbReference type="Proteomes" id="UP000000753"/>
    </source>
</evidence>
<dbReference type="HOGENOM" id="CLU_3221995_0_0_6"/>
<dbReference type="Proteomes" id="UP000000753">
    <property type="component" value="Chromosome"/>
</dbReference>